<sequence>MGNNPQQPELRRSAKGANVQGSAGAKADTAGGPGREDERPTGQDRGDKGGGRTGGAPPEQRPDHP</sequence>
<dbReference type="Proteomes" id="UP001165041">
    <property type="component" value="Unassembled WGS sequence"/>
</dbReference>
<evidence type="ECO:0000313" key="2">
    <source>
        <dbReference type="EMBL" id="GLW73845.1"/>
    </source>
</evidence>
<name>A0A9W6QB80_9ACTN</name>
<comment type="caution">
    <text evidence="2">The sequence shown here is derived from an EMBL/GenBank/DDBJ whole genome shotgun (WGS) entry which is preliminary data.</text>
</comment>
<dbReference type="EMBL" id="BSSA01000028">
    <property type="protein sequence ID" value="GLW73845.1"/>
    <property type="molecule type" value="Genomic_DNA"/>
</dbReference>
<proteinExistence type="predicted"/>
<evidence type="ECO:0000256" key="1">
    <source>
        <dbReference type="SAM" id="MobiDB-lite"/>
    </source>
</evidence>
<protein>
    <submittedName>
        <fullName evidence="2">Uncharacterized protein</fullName>
    </submittedName>
</protein>
<feature type="region of interest" description="Disordered" evidence="1">
    <location>
        <begin position="1"/>
        <end position="65"/>
    </location>
</feature>
<dbReference type="RefSeq" id="WP_285739465.1">
    <property type="nucleotide sequence ID" value="NZ_BSSA01000028.1"/>
</dbReference>
<feature type="compositionally biased region" description="Basic and acidic residues" evidence="1">
    <location>
        <begin position="34"/>
        <end position="50"/>
    </location>
</feature>
<evidence type="ECO:0000313" key="3">
    <source>
        <dbReference type="Proteomes" id="UP001165041"/>
    </source>
</evidence>
<reference evidence="2" key="1">
    <citation type="submission" date="2023-02" db="EMBL/GenBank/DDBJ databases">
        <title>Kitasatospora phosalacinea NBRC 14627.</title>
        <authorList>
            <person name="Ichikawa N."/>
            <person name="Sato H."/>
            <person name="Tonouchi N."/>
        </authorList>
    </citation>
    <scope>NUCLEOTIDE SEQUENCE</scope>
    <source>
        <strain evidence="2">NBRC 14627</strain>
    </source>
</reference>
<gene>
    <name evidence="2" type="ORF">Kpho02_61430</name>
</gene>
<accession>A0A9W6QB80</accession>
<organism evidence="2 3">
    <name type="scientific">Kitasatospora phosalacinea</name>
    <dbReference type="NCBI Taxonomy" id="2065"/>
    <lineage>
        <taxon>Bacteria</taxon>
        <taxon>Bacillati</taxon>
        <taxon>Actinomycetota</taxon>
        <taxon>Actinomycetes</taxon>
        <taxon>Kitasatosporales</taxon>
        <taxon>Streptomycetaceae</taxon>
        <taxon>Kitasatospora</taxon>
    </lineage>
</organism>
<dbReference type="AlphaFoldDB" id="A0A9W6QB80"/>